<dbReference type="SUPFAM" id="SSF56672">
    <property type="entry name" value="DNA/RNA polymerases"/>
    <property type="match status" value="1"/>
</dbReference>
<dbReference type="GO" id="GO:0003720">
    <property type="term" value="F:telomerase activity"/>
    <property type="evidence" value="ECO:0007669"/>
    <property type="project" value="InterPro"/>
</dbReference>
<dbReference type="InterPro" id="IPR051083">
    <property type="entry name" value="GrpII_Intron_Splice-Mob/Def"/>
</dbReference>
<sequence>MELYEWKMKNANARKYAHFDEKVSLDKVWNYISSPTNIVKHGFYPFIHYEKKFNKFTRKDGRGYIKEKSRHLCYSAHIDRYIYSYYGYLLNQKYNKYLEERNMNLVAVAYRDNLRKNNIHFAKRAFDCIRETKESFVIIGDFSHFFDSLDHDYLKKRICDVLKVDMLPSDFYAVFKNITKYSIWELTELLKLNNLTDTEEDIQILNSKRKVLSENNFKKHKKEFIIRHKENYGIPQGSAISAVLANVYMIVIDEKMYNLAKEYKGLYMRYSDDFIIILPRISEDDFRKILNSIIDEIKQIPNLILQPDKTQIYKYRDTILKSCNALFLQDVLNGKNEIDYLGFTFDGKEITIRDKTISKYYYRLYRKLKTIVKNEGYTPSGKRISCKNLYEKYTVKGAHLKDSSGHIKGNFISYVQRAQKVFGEDEPIDRKTRRHMLKIRRILDEVFS</sequence>
<dbReference type="Pfam" id="PF00078">
    <property type="entry name" value="RVT_1"/>
    <property type="match status" value="1"/>
</dbReference>
<dbReference type="InterPro" id="IPR003545">
    <property type="entry name" value="Telomerase_RT"/>
</dbReference>
<evidence type="ECO:0000313" key="2">
    <source>
        <dbReference type="EMBL" id="RGE70982.1"/>
    </source>
</evidence>
<dbReference type="PRINTS" id="PR01365">
    <property type="entry name" value="TELOMERASERT"/>
</dbReference>
<dbReference type="InterPro" id="IPR043502">
    <property type="entry name" value="DNA/RNA_pol_sf"/>
</dbReference>
<protein>
    <recommendedName>
        <fullName evidence="1">Reverse transcriptase domain-containing protein</fullName>
    </recommendedName>
</protein>
<dbReference type="AlphaFoldDB" id="A0A3E3IV96"/>
<dbReference type="GO" id="GO:0003677">
    <property type="term" value="F:DNA binding"/>
    <property type="evidence" value="ECO:0007669"/>
    <property type="project" value="InterPro"/>
</dbReference>
<dbReference type="PANTHER" id="PTHR34047:SF8">
    <property type="entry name" value="PROTEIN YKFC"/>
    <property type="match status" value="1"/>
</dbReference>
<comment type="caution">
    <text evidence="2">The sequence shown here is derived from an EMBL/GenBank/DDBJ whole genome shotgun (WGS) entry which is preliminary data.</text>
</comment>
<dbReference type="PANTHER" id="PTHR34047">
    <property type="entry name" value="NUCLEAR INTRON MATURASE 1, MITOCHONDRIAL-RELATED"/>
    <property type="match status" value="1"/>
</dbReference>
<dbReference type="Proteomes" id="UP000261166">
    <property type="component" value="Unassembled WGS sequence"/>
</dbReference>
<gene>
    <name evidence="2" type="ORF">DWY69_14125</name>
</gene>
<dbReference type="RefSeq" id="WP_025490966.1">
    <property type="nucleotide sequence ID" value="NZ_JBKVAZ010000037.1"/>
</dbReference>
<organism evidence="2 3">
    <name type="scientific">Eisenbergiella massiliensis</name>
    <dbReference type="NCBI Taxonomy" id="1720294"/>
    <lineage>
        <taxon>Bacteria</taxon>
        <taxon>Bacillati</taxon>
        <taxon>Bacillota</taxon>
        <taxon>Clostridia</taxon>
        <taxon>Lachnospirales</taxon>
        <taxon>Lachnospiraceae</taxon>
        <taxon>Eisenbergiella</taxon>
    </lineage>
</organism>
<dbReference type="InterPro" id="IPR000477">
    <property type="entry name" value="RT_dom"/>
</dbReference>
<reference evidence="2 3" key="1">
    <citation type="submission" date="2018-08" db="EMBL/GenBank/DDBJ databases">
        <title>A genome reference for cultivated species of the human gut microbiota.</title>
        <authorList>
            <person name="Zou Y."/>
            <person name="Xue W."/>
            <person name="Luo G."/>
        </authorList>
    </citation>
    <scope>NUCLEOTIDE SEQUENCE [LARGE SCALE GENOMIC DNA]</scope>
    <source>
        <strain evidence="2 3">AF26-4BH</strain>
    </source>
</reference>
<feature type="domain" description="Reverse transcriptase" evidence="1">
    <location>
        <begin position="1"/>
        <end position="345"/>
    </location>
</feature>
<dbReference type="PROSITE" id="PS50878">
    <property type="entry name" value="RT_POL"/>
    <property type="match status" value="1"/>
</dbReference>
<name>A0A3E3IV96_9FIRM</name>
<accession>A0A3E3IV96</accession>
<evidence type="ECO:0000313" key="3">
    <source>
        <dbReference type="Proteomes" id="UP000261166"/>
    </source>
</evidence>
<dbReference type="OrthoDB" id="9788687at2"/>
<proteinExistence type="predicted"/>
<dbReference type="GO" id="GO:0000723">
    <property type="term" value="P:telomere maintenance"/>
    <property type="evidence" value="ECO:0007669"/>
    <property type="project" value="InterPro"/>
</dbReference>
<dbReference type="EMBL" id="QVLU01000012">
    <property type="protein sequence ID" value="RGE70982.1"/>
    <property type="molecule type" value="Genomic_DNA"/>
</dbReference>
<evidence type="ECO:0000259" key="1">
    <source>
        <dbReference type="PROSITE" id="PS50878"/>
    </source>
</evidence>
<dbReference type="CDD" id="cd01651">
    <property type="entry name" value="RT_G2_intron"/>
    <property type="match status" value="1"/>
</dbReference>